<feature type="transmembrane region" description="Helical" evidence="1">
    <location>
        <begin position="31"/>
        <end position="54"/>
    </location>
</feature>
<evidence type="ECO:0000313" key="2">
    <source>
        <dbReference type="EMBL" id="KAK3865806.1"/>
    </source>
</evidence>
<name>A0AAE1K556_PETCI</name>
<evidence type="ECO:0000313" key="3">
    <source>
        <dbReference type="Proteomes" id="UP001286313"/>
    </source>
</evidence>
<sequence length="143" mass="16153">MRRVMPPYPPAWDPPPTECKGVISLQPKPGVVLSVLFLAHLVTSVFFPFIVTALSHCYCATRTMIFFFPHNTLFPDVPFLPNTLFSDVPFLPSTLFPDVPFLPNTLFPDVPFLPNTLFSDVPFLPSTLFPDAFLFRSNLFPFS</sequence>
<protein>
    <submittedName>
        <fullName evidence="2">Uncharacterized protein</fullName>
    </submittedName>
</protein>
<organism evidence="2 3">
    <name type="scientific">Petrolisthes cinctipes</name>
    <name type="common">Flat porcelain crab</name>
    <dbReference type="NCBI Taxonomy" id="88211"/>
    <lineage>
        <taxon>Eukaryota</taxon>
        <taxon>Metazoa</taxon>
        <taxon>Ecdysozoa</taxon>
        <taxon>Arthropoda</taxon>
        <taxon>Crustacea</taxon>
        <taxon>Multicrustacea</taxon>
        <taxon>Malacostraca</taxon>
        <taxon>Eumalacostraca</taxon>
        <taxon>Eucarida</taxon>
        <taxon>Decapoda</taxon>
        <taxon>Pleocyemata</taxon>
        <taxon>Anomura</taxon>
        <taxon>Galatheoidea</taxon>
        <taxon>Porcellanidae</taxon>
        <taxon>Petrolisthes</taxon>
    </lineage>
</organism>
<gene>
    <name evidence="2" type="ORF">Pcinc_028626</name>
</gene>
<comment type="caution">
    <text evidence="2">The sequence shown here is derived from an EMBL/GenBank/DDBJ whole genome shotgun (WGS) entry which is preliminary data.</text>
</comment>
<keyword evidence="1" id="KW-0812">Transmembrane</keyword>
<accession>A0AAE1K556</accession>
<keyword evidence="3" id="KW-1185">Reference proteome</keyword>
<keyword evidence="1" id="KW-1133">Transmembrane helix</keyword>
<dbReference type="EMBL" id="JAWQEG010003521">
    <property type="protein sequence ID" value="KAK3865806.1"/>
    <property type="molecule type" value="Genomic_DNA"/>
</dbReference>
<evidence type="ECO:0000256" key="1">
    <source>
        <dbReference type="SAM" id="Phobius"/>
    </source>
</evidence>
<keyword evidence="1" id="KW-0472">Membrane</keyword>
<proteinExistence type="predicted"/>
<dbReference type="AlphaFoldDB" id="A0AAE1K556"/>
<reference evidence="2" key="1">
    <citation type="submission" date="2023-10" db="EMBL/GenBank/DDBJ databases">
        <title>Genome assemblies of two species of porcelain crab, Petrolisthes cinctipes and Petrolisthes manimaculis (Anomura: Porcellanidae).</title>
        <authorList>
            <person name="Angst P."/>
        </authorList>
    </citation>
    <scope>NUCLEOTIDE SEQUENCE</scope>
    <source>
        <strain evidence="2">PB745_01</strain>
        <tissue evidence="2">Gill</tissue>
    </source>
</reference>
<dbReference type="Proteomes" id="UP001286313">
    <property type="component" value="Unassembled WGS sequence"/>
</dbReference>